<organism evidence="2 3">
    <name type="scientific">Marmota monax</name>
    <name type="common">Woodchuck</name>
    <dbReference type="NCBI Taxonomy" id="9995"/>
    <lineage>
        <taxon>Eukaryota</taxon>
        <taxon>Metazoa</taxon>
        <taxon>Chordata</taxon>
        <taxon>Craniata</taxon>
        <taxon>Vertebrata</taxon>
        <taxon>Euteleostomi</taxon>
        <taxon>Mammalia</taxon>
        <taxon>Eutheria</taxon>
        <taxon>Euarchontoglires</taxon>
        <taxon>Glires</taxon>
        <taxon>Rodentia</taxon>
        <taxon>Sciuromorpha</taxon>
        <taxon>Sciuridae</taxon>
        <taxon>Xerinae</taxon>
        <taxon>Marmotini</taxon>
        <taxon>Marmota</taxon>
    </lineage>
</organism>
<evidence type="ECO:0000256" key="1">
    <source>
        <dbReference type="SAM" id="MobiDB-lite"/>
    </source>
</evidence>
<reference evidence="2" key="1">
    <citation type="submission" date="2019-04" db="EMBL/GenBank/DDBJ databases">
        <authorList>
            <person name="Alioto T."/>
            <person name="Alioto T."/>
        </authorList>
    </citation>
    <scope>NUCLEOTIDE SEQUENCE [LARGE SCALE GENOMIC DNA]</scope>
</reference>
<gene>
    <name evidence="2" type="ORF">MONAX_5E046360</name>
</gene>
<comment type="caution">
    <text evidence="2">The sequence shown here is derived from an EMBL/GenBank/DDBJ whole genome shotgun (WGS) entry which is preliminary data.</text>
</comment>
<keyword evidence="3" id="KW-1185">Reference proteome</keyword>
<name>A0A5E4CKS8_MARMO</name>
<dbReference type="EMBL" id="CABDUW010001543">
    <property type="protein sequence ID" value="VTJ82487.1"/>
    <property type="molecule type" value="Genomic_DNA"/>
</dbReference>
<dbReference type="Proteomes" id="UP000335636">
    <property type="component" value="Unassembled WGS sequence"/>
</dbReference>
<protein>
    <submittedName>
        <fullName evidence="2">Uncharacterized protein</fullName>
    </submittedName>
</protein>
<evidence type="ECO:0000313" key="2">
    <source>
        <dbReference type="EMBL" id="VTJ82487.1"/>
    </source>
</evidence>
<proteinExistence type="predicted"/>
<evidence type="ECO:0000313" key="3">
    <source>
        <dbReference type="Proteomes" id="UP000335636"/>
    </source>
</evidence>
<feature type="region of interest" description="Disordered" evidence="1">
    <location>
        <begin position="24"/>
        <end position="58"/>
    </location>
</feature>
<sequence length="139" mass="14735">MAALGICPSWSKLPYLERKLSLPVHSPSRRDPYGSLRGRVPRQPEQVSPIHTGGDTQKLRGAVTRVKALVALGIPLQVVLATHDHGVVTVCLPADPGLRARKSGPEPGLAGAALMCPWATTLRDKPGPLHPPYPVLAGP</sequence>
<accession>A0A5E4CKS8</accession>
<dbReference type="AlphaFoldDB" id="A0A5E4CKS8"/>